<comment type="caution">
    <text evidence="1">The sequence shown here is derived from an EMBL/GenBank/DDBJ whole genome shotgun (WGS) entry which is preliminary data.</text>
</comment>
<reference evidence="1" key="1">
    <citation type="submission" date="2020-08" db="EMBL/GenBank/DDBJ databases">
        <title>Multicomponent nature underlies the extraordinary mechanical properties of spider dragline silk.</title>
        <authorList>
            <person name="Kono N."/>
            <person name="Nakamura H."/>
            <person name="Mori M."/>
            <person name="Yoshida Y."/>
            <person name="Ohtoshi R."/>
            <person name="Malay A.D."/>
            <person name="Moran D.A.P."/>
            <person name="Tomita M."/>
            <person name="Numata K."/>
            <person name="Arakawa K."/>
        </authorList>
    </citation>
    <scope>NUCLEOTIDE SEQUENCE</scope>
</reference>
<accession>A0A8X6NFM1</accession>
<name>A0A8X6NFM1_NEPPI</name>
<gene>
    <name evidence="1" type="primary">Shank1</name>
    <name evidence="1" type="ORF">NPIL_316041</name>
</gene>
<organism evidence="1 2">
    <name type="scientific">Nephila pilipes</name>
    <name type="common">Giant wood spider</name>
    <name type="synonym">Nephila maculata</name>
    <dbReference type="NCBI Taxonomy" id="299642"/>
    <lineage>
        <taxon>Eukaryota</taxon>
        <taxon>Metazoa</taxon>
        <taxon>Ecdysozoa</taxon>
        <taxon>Arthropoda</taxon>
        <taxon>Chelicerata</taxon>
        <taxon>Arachnida</taxon>
        <taxon>Araneae</taxon>
        <taxon>Araneomorphae</taxon>
        <taxon>Entelegynae</taxon>
        <taxon>Araneoidea</taxon>
        <taxon>Nephilidae</taxon>
        <taxon>Nephila</taxon>
    </lineage>
</organism>
<keyword evidence="2" id="KW-1185">Reference proteome</keyword>
<evidence type="ECO:0000313" key="1">
    <source>
        <dbReference type="EMBL" id="GFT11753.1"/>
    </source>
</evidence>
<dbReference type="EMBL" id="BMAW01009045">
    <property type="protein sequence ID" value="GFT11753.1"/>
    <property type="molecule type" value="Genomic_DNA"/>
</dbReference>
<dbReference type="AlphaFoldDB" id="A0A8X6NFM1"/>
<evidence type="ECO:0000313" key="2">
    <source>
        <dbReference type="Proteomes" id="UP000887013"/>
    </source>
</evidence>
<dbReference type="Proteomes" id="UP000887013">
    <property type="component" value="Unassembled WGS sequence"/>
</dbReference>
<sequence>MFLCSFHKTIITKKFWVLLGQEAFCTVFLDMNFNKYLFFKQRSFFVVSESLDRTLNEYDSESRSIKSSSVESILNKAAMKAENFQLTKTASIKARPSSQRASAADLEQFLRDKDRKSIFVAIS</sequence>
<protein>
    <submittedName>
        <fullName evidence="1">SH3 and multiple ankyrin repeat domains protein 1</fullName>
    </submittedName>
</protein>
<proteinExistence type="predicted"/>